<keyword evidence="4" id="KW-0472">Membrane</keyword>
<evidence type="ECO:0000259" key="5">
    <source>
        <dbReference type="PROSITE" id="PS50850"/>
    </source>
</evidence>
<dbReference type="InterPro" id="IPR020846">
    <property type="entry name" value="MFS_dom"/>
</dbReference>
<feature type="transmembrane region" description="Helical" evidence="4">
    <location>
        <begin position="261"/>
        <end position="284"/>
    </location>
</feature>
<dbReference type="PANTHER" id="PTHR11360:SF319">
    <property type="entry name" value="MAJOR FACILITATOR SUPERFAMILY (MFS) PROFILE DOMAIN-CONTAINING PROTEIN"/>
    <property type="match status" value="1"/>
</dbReference>
<feature type="transmembrane region" description="Helical" evidence="4">
    <location>
        <begin position="218"/>
        <end position="240"/>
    </location>
</feature>
<feature type="transmembrane region" description="Helical" evidence="4">
    <location>
        <begin position="296"/>
        <end position="318"/>
    </location>
</feature>
<comment type="similarity">
    <text evidence="2">Belongs to the major facilitator superfamily. Monocarboxylate porter (TC 2.A.1.13) family.</text>
</comment>
<dbReference type="InterPro" id="IPR036259">
    <property type="entry name" value="MFS_trans_sf"/>
</dbReference>
<name>A0AA38R4V0_9PEZI</name>
<dbReference type="GO" id="GO:0022857">
    <property type="term" value="F:transmembrane transporter activity"/>
    <property type="evidence" value="ECO:0007669"/>
    <property type="project" value="InterPro"/>
</dbReference>
<keyword evidence="4" id="KW-1133">Transmembrane helix</keyword>
<feature type="transmembrane region" description="Helical" evidence="4">
    <location>
        <begin position="130"/>
        <end position="148"/>
    </location>
</feature>
<reference evidence="6" key="1">
    <citation type="submission" date="2022-07" db="EMBL/GenBank/DDBJ databases">
        <title>Fungi with potential for degradation of polypropylene.</title>
        <authorList>
            <person name="Gostincar C."/>
        </authorList>
    </citation>
    <scope>NUCLEOTIDE SEQUENCE</scope>
    <source>
        <strain evidence="6">EXF-13287</strain>
    </source>
</reference>
<dbReference type="Gene3D" id="1.20.1250.20">
    <property type="entry name" value="MFS general substrate transporter like domains"/>
    <property type="match status" value="2"/>
</dbReference>
<comment type="caution">
    <text evidence="6">The sequence shown here is derived from an EMBL/GenBank/DDBJ whole genome shotgun (WGS) entry which is preliminary data.</text>
</comment>
<dbReference type="AlphaFoldDB" id="A0AA38R4V0"/>
<keyword evidence="7" id="KW-1185">Reference proteome</keyword>
<evidence type="ECO:0000256" key="2">
    <source>
        <dbReference type="ARBA" id="ARBA00006727"/>
    </source>
</evidence>
<protein>
    <submittedName>
        <fullName evidence="6">Riboflavin transporter MCH5</fullName>
    </submittedName>
</protein>
<comment type="subcellular location">
    <subcellularLocation>
        <location evidence="1">Membrane</location>
        <topology evidence="1">Multi-pass membrane protein</topology>
    </subcellularLocation>
</comment>
<feature type="transmembrane region" description="Helical" evidence="4">
    <location>
        <begin position="186"/>
        <end position="206"/>
    </location>
</feature>
<dbReference type="PROSITE" id="PS50850">
    <property type="entry name" value="MFS"/>
    <property type="match status" value="1"/>
</dbReference>
<dbReference type="EMBL" id="JANBVN010000184">
    <property type="protein sequence ID" value="KAJ9134376.1"/>
    <property type="molecule type" value="Genomic_DNA"/>
</dbReference>
<dbReference type="GO" id="GO:0016020">
    <property type="term" value="C:membrane"/>
    <property type="evidence" value="ECO:0007669"/>
    <property type="project" value="UniProtKB-SubCell"/>
</dbReference>
<evidence type="ECO:0000313" key="7">
    <source>
        <dbReference type="Proteomes" id="UP001174691"/>
    </source>
</evidence>
<accession>A0AA38R4V0</accession>
<dbReference type="CDD" id="cd17352">
    <property type="entry name" value="MFS_MCT_SLC16"/>
    <property type="match status" value="1"/>
</dbReference>
<gene>
    <name evidence="6" type="ORF">NKR19_g8694</name>
</gene>
<feature type="compositionally biased region" description="Basic and acidic residues" evidence="3">
    <location>
        <begin position="25"/>
        <end position="49"/>
    </location>
</feature>
<feature type="region of interest" description="Disordered" evidence="3">
    <location>
        <begin position="1"/>
        <end position="52"/>
    </location>
</feature>
<evidence type="ECO:0000313" key="6">
    <source>
        <dbReference type="EMBL" id="KAJ9134376.1"/>
    </source>
</evidence>
<evidence type="ECO:0000256" key="4">
    <source>
        <dbReference type="SAM" id="Phobius"/>
    </source>
</evidence>
<feature type="transmembrane region" description="Helical" evidence="4">
    <location>
        <begin position="325"/>
        <end position="343"/>
    </location>
</feature>
<dbReference type="Proteomes" id="UP001174691">
    <property type="component" value="Unassembled WGS sequence"/>
</dbReference>
<evidence type="ECO:0000256" key="1">
    <source>
        <dbReference type="ARBA" id="ARBA00004141"/>
    </source>
</evidence>
<dbReference type="SUPFAM" id="SSF103473">
    <property type="entry name" value="MFS general substrate transporter"/>
    <property type="match status" value="1"/>
</dbReference>
<keyword evidence="4" id="KW-0812">Transmembrane</keyword>
<feature type="domain" description="Major facilitator superfamily (MFS) profile" evidence="5">
    <location>
        <begin position="261"/>
        <end position="448"/>
    </location>
</feature>
<dbReference type="Pfam" id="PF07690">
    <property type="entry name" value="MFS_1"/>
    <property type="match status" value="1"/>
</dbReference>
<dbReference type="InterPro" id="IPR050327">
    <property type="entry name" value="Proton-linked_MCT"/>
</dbReference>
<proteinExistence type="inferred from homology"/>
<organism evidence="6 7">
    <name type="scientific">Coniochaeta hoffmannii</name>
    <dbReference type="NCBI Taxonomy" id="91930"/>
    <lineage>
        <taxon>Eukaryota</taxon>
        <taxon>Fungi</taxon>
        <taxon>Dikarya</taxon>
        <taxon>Ascomycota</taxon>
        <taxon>Pezizomycotina</taxon>
        <taxon>Sordariomycetes</taxon>
        <taxon>Sordariomycetidae</taxon>
        <taxon>Coniochaetales</taxon>
        <taxon>Coniochaetaceae</taxon>
        <taxon>Coniochaeta</taxon>
    </lineage>
</organism>
<dbReference type="PANTHER" id="PTHR11360">
    <property type="entry name" value="MONOCARBOXYLATE TRANSPORTER"/>
    <property type="match status" value="1"/>
</dbReference>
<feature type="transmembrane region" description="Helical" evidence="4">
    <location>
        <begin position="60"/>
        <end position="81"/>
    </location>
</feature>
<feature type="transmembrane region" description="Helical" evidence="4">
    <location>
        <begin position="388"/>
        <end position="412"/>
    </location>
</feature>
<evidence type="ECO:0000256" key="3">
    <source>
        <dbReference type="SAM" id="MobiDB-lite"/>
    </source>
</evidence>
<feature type="transmembrane region" description="Helical" evidence="4">
    <location>
        <begin position="154"/>
        <end position="174"/>
    </location>
</feature>
<feature type="transmembrane region" description="Helical" evidence="4">
    <location>
        <begin position="349"/>
        <end position="376"/>
    </location>
</feature>
<sequence>MSSTAFAPPKGAPSTDSDSPGAGAQEKRELHSDTESGDHGDAAHERLPDSESFPEGGLRAWLVATGAGCVMFSTLGYSNSYGVFQQYYQVHQLRDVGPDDIAWIGGVQGFLTLATGAIGGPLFDRYGAWVIRPAAVLYVFAVMMTSISTKYWHFMLAQGLLTGLATGMVMFPAMSAASQYFHKRRGAAMGVTIAGSSLGAVVFPVVLSQLLNGSDIGFGWSVRICAFIMLPVLTFACVAITARLPPRASDFFLLRAFKDPIYDIIIASSFFLFVGMFIPLFYLPTYGVYRGMDEKLASNLSAILNSASILGRIIPGILGDKLGRINALCAAGIATSILIFVWVKAVSVAGIIVFSVFIGFSSGALISGASVVMSICTKDPQNVGTYMGQGFAIASVAALVAPSANGALIKAYGGFDQVTYLSGTCCMFGALLLLVTKWLTPQGLLGKI</sequence>
<feature type="transmembrane region" description="Helical" evidence="4">
    <location>
        <begin position="101"/>
        <end position="123"/>
    </location>
</feature>
<dbReference type="InterPro" id="IPR011701">
    <property type="entry name" value="MFS"/>
</dbReference>
<feature type="transmembrane region" description="Helical" evidence="4">
    <location>
        <begin position="418"/>
        <end position="439"/>
    </location>
</feature>